<organism evidence="3 4">
    <name type="scientific">Gossypium barbadense</name>
    <name type="common">Sea Island cotton</name>
    <name type="synonym">Hibiscus barbadensis</name>
    <dbReference type="NCBI Taxonomy" id="3634"/>
    <lineage>
        <taxon>Eukaryota</taxon>
        <taxon>Viridiplantae</taxon>
        <taxon>Streptophyta</taxon>
        <taxon>Embryophyta</taxon>
        <taxon>Tracheophyta</taxon>
        <taxon>Spermatophyta</taxon>
        <taxon>Magnoliopsida</taxon>
        <taxon>eudicotyledons</taxon>
        <taxon>Gunneridae</taxon>
        <taxon>Pentapetalae</taxon>
        <taxon>rosids</taxon>
        <taxon>malvids</taxon>
        <taxon>Malvales</taxon>
        <taxon>Malvaceae</taxon>
        <taxon>Malvoideae</taxon>
        <taxon>Gossypium</taxon>
    </lineage>
</organism>
<evidence type="ECO:0000313" key="3">
    <source>
        <dbReference type="EMBL" id="PPS05530.1"/>
    </source>
</evidence>
<feature type="region of interest" description="Disordered" evidence="1">
    <location>
        <begin position="63"/>
        <end position="108"/>
    </location>
</feature>
<reference evidence="3 4" key="1">
    <citation type="submission" date="2015-01" db="EMBL/GenBank/DDBJ databases">
        <title>Genome of allotetraploid Gossypium barbadense reveals genomic plasticity and fiber elongation in cotton evolution.</title>
        <authorList>
            <person name="Chen X."/>
            <person name="Liu X."/>
            <person name="Zhao B."/>
            <person name="Zheng H."/>
            <person name="Hu Y."/>
            <person name="Lu G."/>
            <person name="Yang C."/>
            <person name="Chen J."/>
            <person name="Shan C."/>
            <person name="Zhang L."/>
            <person name="Zhou Y."/>
            <person name="Wang L."/>
            <person name="Guo W."/>
            <person name="Bai Y."/>
            <person name="Ruan J."/>
            <person name="Shangguan X."/>
            <person name="Mao Y."/>
            <person name="Jiang J."/>
            <person name="Zhu Y."/>
            <person name="Lei J."/>
            <person name="Kang H."/>
            <person name="Chen S."/>
            <person name="He X."/>
            <person name="Wang R."/>
            <person name="Wang Y."/>
            <person name="Chen J."/>
            <person name="Wang L."/>
            <person name="Yu S."/>
            <person name="Wang B."/>
            <person name="Wei J."/>
            <person name="Song S."/>
            <person name="Lu X."/>
            <person name="Gao Z."/>
            <person name="Gu W."/>
            <person name="Deng X."/>
            <person name="Ma D."/>
            <person name="Wang S."/>
            <person name="Liang W."/>
            <person name="Fang L."/>
            <person name="Cai C."/>
            <person name="Zhu X."/>
            <person name="Zhou B."/>
            <person name="Zhang Y."/>
            <person name="Chen Z."/>
            <person name="Xu S."/>
            <person name="Zhu R."/>
            <person name="Wang S."/>
            <person name="Zhang T."/>
            <person name="Zhao G."/>
        </authorList>
    </citation>
    <scope>NUCLEOTIDE SEQUENCE [LARGE SCALE GENOMIC DNA]</scope>
    <source>
        <strain evidence="4">cv. Xinhai21</strain>
        <tissue evidence="3">Leaf</tissue>
    </source>
</reference>
<feature type="domain" description="DUF8040" evidence="2">
    <location>
        <begin position="278"/>
        <end position="359"/>
    </location>
</feature>
<dbReference type="OrthoDB" id="1910266at2759"/>
<dbReference type="InterPro" id="IPR058353">
    <property type="entry name" value="DUF8040"/>
</dbReference>
<name>A0A2P5XQC2_GOSBA</name>
<dbReference type="EMBL" id="KZ664443">
    <property type="protein sequence ID" value="PPS05530.1"/>
    <property type="molecule type" value="Genomic_DNA"/>
</dbReference>
<feature type="compositionally biased region" description="Basic residues" evidence="1">
    <location>
        <begin position="93"/>
        <end position="105"/>
    </location>
</feature>
<gene>
    <name evidence="3" type="ORF">GOBAR_AA15115</name>
</gene>
<accession>A0A2P5XQC2</accession>
<evidence type="ECO:0000313" key="4">
    <source>
        <dbReference type="Proteomes" id="UP000239757"/>
    </source>
</evidence>
<sequence length="485" mass="55966">MLEWRLWRELLKESPGIGWCPSKKTIDATEEWWAEKIQPPERMHGHLRLAFFQVGFLYENSNENEGIPPNEVPSNPSHETPNRRKETLGVVHGKGKKSSSSRKSSRNSLATHIEKLCESMSSPRKSVNEIIFPHSQYTISNAMDALRDLGDEIPKKDELYYFAIKMFQIPVKREVFLNLDPDVGFGGFDLRPTMYRTSTIHSRSQSWVAEVMDEFNNMYNSFYMNYDTPKLSEEAQRRIATTVTQVEHNNYHEEEEQVLSSVLLHHETYFTKQPCMDSNYTGQMWVDEVLNGHDDRCMNSFRMPKNIFHSLLHDLQTNYGLKQGKVSAMKKLALSLYILGNRESNSNAAERFQRFRETTRLNPLNVNLRKYRAIFDMIQDIGLTLRGLYWGHRWNTHKACISPSCQIPYIGRKGKYYLVDSGYPQMAGFLGPYRGNDIIYLTFTELLLNPNTHSTAVSNLTVTVSNLTATAVFNLTGDKHTAHPN</sequence>
<evidence type="ECO:0000259" key="2">
    <source>
        <dbReference type="Pfam" id="PF26138"/>
    </source>
</evidence>
<protein>
    <recommendedName>
        <fullName evidence="2">DUF8040 domain-containing protein</fullName>
    </recommendedName>
</protein>
<dbReference type="Pfam" id="PF26138">
    <property type="entry name" value="DUF8040"/>
    <property type="match status" value="1"/>
</dbReference>
<dbReference type="Proteomes" id="UP000239757">
    <property type="component" value="Unassembled WGS sequence"/>
</dbReference>
<dbReference type="AlphaFoldDB" id="A0A2P5XQC2"/>
<proteinExistence type="predicted"/>
<evidence type="ECO:0000256" key="1">
    <source>
        <dbReference type="SAM" id="MobiDB-lite"/>
    </source>
</evidence>